<dbReference type="PROSITE" id="PS50048">
    <property type="entry name" value="ZN2_CY6_FUNGAL_2"/>
    <property type="match status" value="1"/>
</dbReference>
<dbReference type="KEGG" id="bcom:BAUCODRAFT_20800"/>
<evidence type="ECO:0000256" key="4">
    <source>
        <dbReference type="SAM" id="Phobius"/>
    </source>
</evidence>
<evidence type="ECO:0000256" key="2">
    <source>
        <dbReference type="ARBA" id="ARBA00023242"/>
    </source>
</evidence>
<dbReference type="InterPro" id="IPR050613">
    <property type="entry name" value="Sec_Metabolite_Reg"/>
</dbReference>
<dbReference type="AlphaFoldDB" id="M2M148"/>
<evidence type="ECO:0000313" key="7">
    <source>
        <dbReference type="Proteomes" id="UP000011761"/>
    </source>
</evidence>
<dbReference type="PANTHER" id="PTHR31001:SF90">
    <property type="entry name" value="CENTROMERE DNA-BINDING PROTEIN COMPLEX CBF3 SUBUNIT B"/>
    <property type="match status" value="1"/>
</dbReference>
<protein>
    <recommendedName>
        <fullName evidence="5">Zn(2)-C6 fungal-type domain-containing protein</fullName>
    </recommendedName>
</protein>
<dbReference type="SMART" id="SM00066">
    <property type="entry name" value="GAL4"/>
    <property type="match status" value="1"/>
</dbReference>
<feature type="region of interest" description="Disordered" evidence="3">
    <location>
        <begin position="633"/>
        <end position="656"/>
    </location>
</feature>
<gene>
    <name evidence="6" type="ORF">BAUCODRAFT_20800</name>
</gene>
<dbReference type="STRING" id="717646.M2M148"/>
<dbReference type="GO" id="GO:0008270">
    <property type="term" value="F:zinc ion binding"/>
    <property type="evidence" value="ECO:0007669"/>
    <property type="project" value="InterPro"/>
</dbReference>
<dbReference type="SUPFAM" id="SSF57701">
    <property type="entry name" value="Zn2/Cys6 DNA-binding domain"/>
    <property type="match status" value="1"/>
</dbReference>
<feature type="compositionally biased region" description="Basic and acidic residues" evidence="3">
    <location>
        <begin position="642"/>
        <end position="653"/>
    </location>
</feature>
<evidence type="ECO:0000256" key="1">
    <source>
        <dbReference type="ARBA" id="ARBA00004123"/>
    </source>
</evidence>
<dbReference type="GO" id="GO:0005634">
    <property type="term" value="C:nucleus"/>
    <property type="evidence" value="ECO:0007669"/>
    <property type="project" value="UniProtKB-SubCell"/>
</dbReference>
<dbReference type="PROSITE" id="PS00463">
    <property type="entry name" value="ZN2_CY6_FUNGAL_1"/>
    <property type="match status" value="1"/>
</dbReference>
<keyword evidence="7" id="KW-1185">Reference proteome</keyword>
<dbReference type="Pfam" id="PF00172">
    <property type="entry name" value="Zn_clus"/>
    <property type="match status" value="1"/>
</dbReference>
<keyword evidence="4" id="KW-0812">Transmembrane</keyword>
<dbReference type="OMA" id="VVCQHEG"/>
<dbReference type="GO" id="GO:0000981">
    <property type="term" value="F:DNA-binding transcription factor activity, RNA polymerase II-specific"/>
    <property type="evidence" value="ECO:0007669"/>
    <property type="project" value="InterPro"/>
</dbReference>
<dbReference type="PANTHER" id="PTHR31001">
    <property type="entry name" value="UNCHARACTERIZED TRANSCRIPTIONAL REGULATORY PROTEIN"/>
    <property type="match status" value="1"/>
</dbReference>
<dbReference type="Proteomes" id="UP000011761">
    <property type="component" value="Unassembled WGS sequence"/>
</dbReference>
<keyword evidence="2" id="KW-0539">Nucleus</keyword>
<evidence type="ECO:0000256" key="3">
    <source>
        <dbReference type="SAM" id="MobiDB-lite"/>
    </source>
</evidence>
<evidence type="ECO:0000259" key="5">
    <source>
        <dbReference type="PROSITE" id="PS50048"/>
    </source>
</evidence>
<dbReference type="InterPro" id="IPR001138">
    <property type="entry name" value="Zn2Cys6_DnaBD"/>
</dbReference>
<reference evidence="6 7" key="1">
    <citation type="journal article" date="2012" name="PLoS Pathog.">
        <title>Diverse lifestyles and strategies of plant pathogenesis encoded in the genomes of eighteen Dothideomycetes fungi.</title>
        <authorList>
            <person name="Ohm R.A."/>
            <person name="Feau N."/>
            <person name="Henrissat B."/>
            <person name="Schoch C.L."/>
            <person name="Horwitz B.A."/>
            <person name="Barry K.W."/>
            <person name="Condon B.J."/>
            <person name="Copeland A.C."/>
            <person name="Dhillon B."/>
            <person name="Glaser F."/>
            <person name="Hesse C.N."/>
            <person name="Kosti I."/>
            <person name="LaButti K."/>
            <person name="Lindquist E.A."/>
            <person name="Lucas S."/>
            <person name="Salamov A.A."/>
            <person name="Bradshaw R.E."/>
            <person name="Ciuffetti L."/>
            <person name="Hamelin R.C."/>
            <person name="Kema G.H.J."/>
            <person name="Lawrence C."/>
            <person name="Scott J.A."/>
            <person name="Spatafora J.W."/>
            <person name="Turgeon B.G."/>
            <person name="de Wit P.J.G.M."/>
            <person name="Zhong S."/>
            <person name="Goodwin S.B."/>
            <person name="Grigoriev I.V."/>
        </authorList>
    </citation>
    <scope>NUCLEOTIDE SEQUENCE [LARGE SCALE GENOMIC DNA]</scope>
    <source>
        <strain evidence="6 7">UAMH 10762</strain>
    </source>
</reference>
<dbReference type="HOGENOM" id="CLU_013260_0_0_1"/>
<dbReference type="EMBL" id="KB445550">
    <property type="protein sequence ID" value="EMD00763.1"/>
    <property type="molecule type" value="Genomic_DNA"/>
</dbReference>
<evidence type="ECO:0000313" key="6">
    <source>
        <dbReference type="EMBL" id="EMD00763.1"/>
    </source>
</evidence>
<dbReference type="CDD" id="cd00067">
    <property type="entry name" value="GAL4"/>
    <property type="match status" value="1"/>
</dbReference>
<keyword evidence="4" id="KW-0472">Membrane</keyword>
<dbReference type="eggNOG" id="ENOG502SJ9D">
    <property type="taxonomic scope" value="Eukaryota"/>
</dbReference>
<name>M2M148_BAUPA</name>
<organism evidence="6 7">
    <name type="scientific">Baudoinia panamericana (strain UAMH 10762)</name>
    <name type="common">Angels' share fungus</name>
    <name type="synonym">Baudoinia compniacensis (strain UAMH 10762)</name>
    <dbReference type="NCBI Taxonomy" id="717646"/>
    <lineage>
        <taxon>Eukaryota</taxon>
        <taxon>Fungi</taxon>
        <taxon>Dikarya</taxon>
        <taxon>Ascomycota</taxon>
        <taxon>Pezizomycotina</taxon>
        <taxon>Dothideomycetes</taxon>
        <taxon>Dothideomycetidae</taxon>
        <taxon>Mycosphaerellales</taxon>
        <taxon>Teratosphaeriaceae</taxon>
        <taxon>Baudoinia</taxon>
    </lineage>
</organism>
<dbReference type="CDD" id="cd12148">
    <property type="entry name" value="fungal_TF_MHR"/>
    <property type="match status" value="1"/>
</dbReference>
<feature type="domain" description="Zn(2)-C6 fungal-type" evidence="5">
    <location>
        <begin position="14"/>
        <end position="43"/>
    </location>
</feature>
<feature type="region of interest" description="Disordered" evidence="3">
    <location>
        <begin position="45"/>
        <end position="66"/>
    </location>
</feature>
<proteinExistence type="predicted"/>
<keyword evidence="4" id="KW-1133">Transmembrane helix</keyword>
<comment type="subcellular location">
    <subcellularLocation>
        <location evidence="1">Nucleus</location>
    </subcellularLocation>
</comment>
<dbReference type="RefSeq" id="XP_007671947.1">
    <property type="nucleotide sequence ID" value="XM_007673757.1"/>
</dbReference>
<feature type="compositionally biased region" description="Polar residues" evidence="3">
    <location>
        <begin position="51"/>
        <end position="64"/>
    </location>
</feature>
<feature type="transmembrane region" description="Helical" evidence="4">
    <location>
        <begin position="234"/>
        <end position="251"/>
    </location>
</feature>
<dbReference type="OrthoDB" id="3014581at2759"/>
<accession>M2M148</accession>
<dbReference type="Gene3D" id="4.10.240.10">
    <property type="entry name" value="Zn(2)-C6 fungal-type DNA-binding domain"/>
    <property type="match status" value="1"/>
</dbReference>
<dbReference type="GeneID" id="19109697"/>
<dbReference type="InterPro" id="IPR036864">
    <property type="entry name" value="Zn2-C6_fun-type_DNA-bd_sf"/>
</dbReference>
<sequence>MPPERTIRRQEPASCESCRKKKLRCDRGLPCHNCQTRSIQCEYQGRRPPTTVEQPSHIPSSSQPDLAAENATIKARLARLEEAVYRNGFATSTPPSAVSEAAPVSYNAGLRSPVTPQVSSPEPEHVKGYCEDSKWLDVVMVAGTGQLPYLARDTHVEILPLNQITAIVGSEVLSKGSLPARIMLPSQDQSQYLFECYNESLDALQHVIYVPTVKRIIDSLYETFDTKVPHYSHVVLLLAILGSIAAFWALGSPEKTLFASQQEALAMSKYWLRCTLDISEQCWRTSKPDLEFVQGKIILMFVIYHLEGFTPQARYLHASAIASAREIGLFVTDGRQRKVRQETQAQIIDLEFRRRVMWHLASTDWSIAVGGNPDDGLYSVQPDQLTVNKPRNINDDDLVTQPANFERPLSELTSCSYYLRRIKLGEVCREVADLMREMYAVPIEQIPYEHIIHLDNKFSALLDSLPVDLQLDNLKLSSNDLSDVPRPLNVKQAYFTFLTVEARRCKLHLPYLLRVKQNNRYKYSRSVCLQAARNILRLRHVQPTSSTSPGNKITVLGILCHFFGALVVLVMDICVNPEPEHHEERKAEIRDASTILEEAKGTSNAAHMYHDSLMAMLKKYNVCQRHEQGRLEPRNSALPNAKGEEAIFREREPSIQPMDLNPDFDIDDLWQSTFDFGADSDLLLWTNLLTELEQPVA</sequence>